<evidence type="ECO:0000256" key="1">
    <source>
        <dbReference type="SAM" id="Coils"/>
    </source>
</evidence>
<gene>
    <name evidence="3" type="ORF">P691DRAFT_807550</name>
</gene>
<feature type="compositionally biased region" description="Polar residues" evidence="2">
    <location>
        <begin position="37"/>
        <end position="75"/>
    </location>
</feature>
<protein>
    <submittedName>
        <fullName evidence="3">Uncharacterized protein</fullName>
    </submittedName>
</protein>
<keyword evidence="1" id="KW-0175">Coiled coil</keyword>
<dbReference type="OrthoDB" id="3028765at2759"/>
<comment type="caution">
    <text evidence="3">The sequence shown here is derived from an EMBL/GenBank/DDBJ whole genome shotgun (WGS) entry which is preliminary data.</text>
</comment>
<evidence type="ECO:0000313" key="4">
    <source>
        <dbReference type="Proteomes" id="UP000807342"/>
    </source>
</evidence>
<feature type="compositionally biased region" description="Basic and acidic residues" evidence="2">
    <location>
        <begin position="15"/>
        <end position="25"/>
    </location>
</feature>
<sequence length="437" mass="49898">MDQLKKLTRLFISDSRSRRDRDGRGEYSGGAPVSRPRLSQTQRSARGSIDMSNTASASCRQSVFNPLRFGSQNKPSPRRKRSTAEEIILKQSERRKSRVPRRDELLQHLQVEQEKLAQKHSRMNDENDRLRKDLEALRAQDDAEKWEDELYATRLKELENAHALIRTNSSGSGEDVLLRVRSLNEEIAHIASLALSRPIAESTPRASIDTISKHLGDEFATFLRKHGSLAVDEMKLVQGVLQVYLAHSCARLIDSWHVGEPELDNHLNQLYDRIRNKEEHMVAGKWRQIAFGQLPHGFESDILQQYTTETVQNIMELASCVGWEGDVPMIQQRMGNLMVEAETIRMDVKAGILSADFQPWVTRYGDRYDLEMMKDVGDDFGVGRAERDAERYHVLGSTELGLRVRKPASSTNSAYKSRTRVILIESFVERRRGSTRG</sequence>
<name>A0A9P6BYJ2_9AGAR</name>
<feature type="compositionally biased region" description="Basic and acidic residues" evidence="2">
    <location>
        <begin position="82"/>
        <end position="102"/>
    </location>
</feature>
<reference evidence="3" key="1">
    <citation type="submission" date="2020-11" db="EMBL/GenBank/DDBJ databases">
        <authorList>
            <consortium name="DOE Joint Genome Institute"/>
            <person name="Ahrendt S."/>
            <person name="Riley R."/>
            <person name="Andreopoulos W."/>
            <person name="Labutti K."/>
            <person name="Pangilinan J."/>
            <person name="Ruiz-Duenas F.J."/>
            <person name="Barrasa J.M."/>
            <person name="Sanchez-Garcia M."/>
            <person name="Camarero S."/>
            <person name="Miyauchi S."/>
            <person name="Serrano A."/>
            <person name="Linde D."/>
            <person name="Babiker R."/>
            <person name="Drula E."/>
            <person name="Ayuso-Fernandez I."/>
            <person name="Pacheco R."/>
            <person name="Padilla G."/>
            <person name="Ferreira P."/>
            <person name="Barriuso J."/>
            <person name="Kellner H."/>
            <person name="Castanera R."/>
            <person name="Alfaro M."/>
            <person name="Ramirez L."/>
            <person name="Pisabarro A.G."/>
            <person name="Kuo A."/>
            <person name="Tritt A."/>
            <person name="Lipzen A."/>
            <person name="He G."/>
            <person name="Yan M."/>
            <person name="Ng V."/>
            <person name="Cullen D."/>
            <person name="Martin F."/>
            <person name="Rosso M.-N."/>
            <person name="Henrissat B."/>
            <person name="Hibbett D."/>
            <person name="Martinez A.T."/>
            <person name="Grigoriev I.V."/>
        </authorList>
    </citation>
    <scope>NUCLEOTIDE SEQUENCE</scope>
    <source>
        <strain evidence="3">MF-IS2</strain>
    </source>
</reference>
<evidence type="ECO:0000256" key="2">
    <source>
        <dbReference type="SAM" id="MobiDB-lite"/>
    </source>
</evidence>
<organism evidence="3 4">
    <name type="scientific">Macrolepiota fuliginosa MF-IS2</name>
    <dbReference type="NCBI Taxonomy" id="1400762"/>
    <lineage>
        <taxon>Eukaryota</taxon>
        <taxon>Fungi</taxon>
        <taxon>Dikarya</taxon>
        <taxon>Basidiomycota</taxon>
        <taxon>Agaricomycotina</taxon>
        <taxon>Agaricomycetes</taxon>
        <taxon>Agaricomycetidae</taxon>
        <taxon>Agaricales</taxon>
        <taxon>Agaricineae</taxon>
        <taxon>Agaricaceae</taxon>
        <taxon>Macrolepiota</taxon>
    </lineage>
</organism>
<keyword evidence="4" id="KW-1185">Reference proteome</keyword>
<dbReference type="EMBL" id="MU151386">
    <property type="protein sequence ID" value="KAF9444307.1"/>
    <property type="molecule type" value="Genomic_DNA"/>
</dbReference>
<evidence type="ECO:0000313" key="3">
    <source>
        <dbReference type="EMBL" id="KAF9444307.1"/>
    </source>
</evidence>
<feature type="region of interest" description="Disordered" evidence="2">
    <location>
        <begin position="1"/>
        <end position="102"/>
    </location>
</feature>
<accession>A0A9P6BYJ2</accession>
<dbReference type="AlphaFoldDB" id="A0A9P6BYJ2"/>
<proteinExistence type="predicted"/>
<feature type="coiled-coil region" evidence="1">
    <location>
        <begin position="106"/>
        <end position="140"/>
    </location>
</feature>
<dbReference type="Proteomes" id="UP000807342">
    <property type="component" value="Unassembled WGS sequence"/>
</dbReference>